<feature type="non-terminal residue" evidence="14">
    <location>
        <position position="342"/>
    </location>
</feature>
<dbReference type="Gene3D" id="2.60.40.1760">
    <property type="entry name" value="glycosyl hydrolase (family 31)"/>
    <property type="match status" value="1"/>
</dbReference>
<dbReference type="AlphaFoldDB" id="A0A482VKT4"/>
<dbReference type="Proteomes" id="UP000292052">
    <property type="component" value="Unassembled WGS sequence"/>
</dbReference>
<dbReference type="EMBL" id="QDEB01091884">
    <property type="protein sequence ID" value="RZC33109.1"/>
    <property type="molecule type" value="Genomic_DNA"/>
</dbReference>
<dbReference type="GO" id="GO:0090599">
    <property type="term" value="F:alpha-glucosidase activity"/>
    <property type="evidence" value="ECO:0007669"/>
    <property type="project" value="UniProtKB-ARBA"/>
</dbReference>
<organism evidence="14 15">
    <name type="scientific">Asbolus verrucosus</name>
    <name type="common">Desert ironclad beetle</name>
    <dbReference type="NCBI Taxonomy" id="1661398"/>
    <lineage>
        <taxon>Eukaryota</taxon>
        <taxon>Metazoa</taxon>
        <taxon>Ecdysozoa</taxon>
        <taxon>Arthropoda</taxon>
        <taxon>Hexapoda</taxon>
        <taxon>Insecta</taxon>
        <taxon>Pterygota</taxon>
        <taxon>Neoptera</taxon>
        <taxon>Endopterygota</taxon>
        <taxon>Coleoptera</taxon>
        <taxon>Polyphaga</taxon>
        <taxon>Cucujiformia</taxon>
        <taxon>Tenebrionidae</taxon>
        <taxon>Pimeliinae</taxon>
        <taxon>Asbolus</taxon>
    </lineage>
</organism>
<evidence type="ECO:0000256" key="7">
    <source>
        <dbReference type="ARBA" id="ARBA00023180"/>
    </source>
</evidence>
<evidence type="ECO:0000256" key="4">
    <source>
        <dbReference type="ARBA" id="ARBA00022729"/>
    </source>
</evidence>
<proteinExistence type="inferred from homology"/>
<evidence type="ECO:0000256" key="11">
    <source>
        <dbReference type="SAM" id="SignalP"/>
    </source>
</evidence>
<dbReference type="PANTHER" id="PTHR22762">
    <property type="entry name" value="ALPHA-GLUCOSIDASE"/>
    <property type="match status" value="1"/>
</dbReference>
<evidence type="ECO:0000256" key="9">
    <source>
        <dbReference type="ARBA" id="ARBA00042895"/>
    </source>
</evidence>
<dbReference type="PANTHER" id="PTHR22762:SF54">
    <property type="entry name" value="BCDNA.GH04962"/>
    <property type="match status" value="1"/>
</dbReference>
<dbReference type="SUPFAM" id="SSF51445">
    <property type="entry name" value="(Trans)glycosidases"/>
    <property type="match status" value="1"/>
</dbReference>
<feature type="non-terminal residue" evidence="14">
    <location>
        <position position="1"/>
    </location>
</feature>
<evidence type="ECO:0000256" key="6">
    <source>
        <dbReference type="ARBA" id="ARBA00022824"/>
    </source>
</evidence>
<dbReference type="STRING" id="1661398.A0A482VKT4"/>
<dbReference type="Pfam" id="PF01055">
    <property type="entry name" value="Glyco_hydro_31_2nd"/>
    <property type="match status" value="1"/>
</dbReference>
<feature type="signal peptide" evidence="11">
    <location>
        <begin position="1"/>
        <end position="15"/>
    </location>
</feature>
<keyword evidence="8 10" id="KW-0326">Glycosidase</keyword>
<keyword evidence="15" id="KW-1185">Reference proteome</keyword>
<evidence type="ECO:0000313" key="14">
    <source>
        <dbReference type="EMBL" id="RZC33109.1"/>
    </source>
</evidence>
<evidence type="ECO:0000256" key="2">
    <source>
        <dbReference type="ARBA" id="ARBA00004833"/>
    </source>
</evidence>
<dbReference type="SUPFAM" id="SSF74650">
    <property type="entry name" value="Galactose mutarotase-like"/>
    <property type="match status" value="1"/>
</dbReference>
<evidence type="ECO:0000259" key="13">
    <source>
        <dbReference type="Pfam" id="PF13802"/>
    </source>
</evidence>
<comment type="caution">
    <text evidence="14">The sequence shown here is derived from an EMBL/GenBank/DDBJ whole genome shotgun (WGS) entry which is preliminary data.</text>
</comment>
<protein>
    <recommendedName>
        <fullName evidence="9">Glucosidase II subunit alpha</fullName>
    </recommendedName>
</protein>
<evidence type="ECO:0000313" key="15">
    <source>
        <dbReference type="Proteomes" id="UP000292052"/>
    </source>
</evidence>
<dbReference type="GO" id="GO:0030246">
    <property type="term" value="F:carbohydrate binding"/>
    <property type="evidence" value="ECO:0007669"/>
    <property type="project" value="InterPro"/>
</dbReference>
<comment type="subcellular location">
    <subcellularLocation>
        <location evidence="1">Endoplasmic reticulum</location>
    </subcellularLocation>
</comment>
<accession>A0A482VKT4</accession>
<dbReference type="Pfam" id="PF13802">
    <property type="entry name" value="Gal_mutarotas_2"/>
    <property type="match status" value="1"/>
</dbReference>
<comment type="similarity">
    <text evidence="3 10">Belongs to the glycosyl hydrolase 31 family.</text>
</comment>
<gene>
    <name evidence="14" type="ORF">BDFB_014278</name>
</gene>
<sequence length="342" mass="37940">LFLIGIFAITAGYCADHNTFKNCSRVEFCTNFRSQQPADNYVVDPESISVEDGSNILTAILKSKVGGSDLSLFISGIKQSTFRLKIAEVDSTRYELKDVLDGELELANFENVHIGDGFVVAYTELGIYTVQVNFSPFSIAFSSPSSKLVFEGNRLAMTKNDINAPFTFGVTFTNAVQLYGLHEHCDSLALQNTGPGGTDPYRLKNLDVPFFETNSPMALYGAVPVLYGHGPTATTGIFLHNAAEQWVDINNQEIGDSQAYFMVETGTLDLFLLLGEKPVDVVRQYATLTGTAHLPQLWALGYHQCRYSYDSQDLVKEVIANFDSHDFQMDVIWLDIDYTDSF</sequence>
<dbReference type="CDD" id="cd14752">
    <property type="entry name" value="GH31_N"/>
    <property type="match status" value="1"/>
</dbReference>
<dbReference type="InterPro" id="IPR000322">
    <property type="entry name" value="Glyco_hydro_31_TIM"/>
</dbReference>
<evidence type="ECO:0000256" key="8">
    <source>
        <dbReference type="ARBA" id="ARBA00023295"/>
    </source>
</evidence>
<evidence type="ECO:0000259" key="12">
    <source>
        <dbReference type="Pfam" id="PF01055"/>
    </source>
</evidence>
<keyword evidence="4 11" id="KW-0732">Signal</keyword>
<evidence type="ECO:0000256" key="10">
    <source>
        <dbReference type="RuleBase" id="RU361185"/>
    </source>
</evidence>
<evidence type="ECO:0000256" key="1">
    <source>
        <dbReference type="ARBA" id="ARBA00004240"/>
    </source>
</evidence>
<feature type="chain" id="PRO_5019781717" description="Glucosidase II subunit alpha" evidence="11">
    <location>
        <begin position="16"/>
        <end position="342"/>
    </location>
</feature>
<keyword evidence="7" id="KW-0325">Glycoprotein</keyword>
<keyword evidence="5 10" id="KW-0378">Hydrolase</keyword>
<dbReference type="InterPro" id="IPR017853">
    <property type="entry name" value="GH"/>
</dbReference>
<dbReference type="InterPro" id="IPR011013">
    <property type="entry name" value="Gal_mutarotase_sf_dom"/>
</dbReference>
<dbReference type="GO" id="GO:0005975">
    <property type="term" value="P:carbohydrate metabolic process"/>
    <property type="evidence" value="ECO:0007669"/>
    <property type="project" value="InterPro"/>
</dbReference>
<dbReference type="Gene3D" id="3.20.20.80">
    <property type="entry name" value="Glycosidases"/>
    <property type="match status" value="1"/>
</dbReference>
<dbReference type="InterPro" id="IPR025887">
    <property type="entry name" value="Glyco_hydro_31_N_dom"/>
</dbReference>
<name>A0A482VKT4_ASBVE</name>
<dbReference type="GO" id="GO:0006491">
    <property type="term" value="P:N-glycan processing"/>
    <property type="evidence" value="ECO:0007669"/>
    <property type="project" value="TreeGrafter"/>
</dbReference>
<evidence type="ECO:0000256" key="3">
    <source>
        <dbReference type="ARBA" id="ARBA00007806"/>
    </source>
</evidence>
<dbReference type="GO" id="GO:0005783">
    <property type="term" value="C:endoplasmic reticulum"/>
    <property type="evidence" value="ECO:0007669"/>
    <property type="project" value="UniProtKB-SubCell"/>
</dbReference>
<dbReference type="OrthoDB" id="6780448at2759"/>
<keyword evidence="6" id="KW-0256">Endoplasmic reticulum</keyword>
<feature type="domain" description="Glycoside hydrolase family 31 TIM barrel" evidence="12">
    <location>
        <begin position="293"/>
        <end position="340"/>
    </location>
</feature>
<evidence type="ECO:0000256" key="5">
    <source>
        <dbReference type="ARBA" id="ARBA00022801"/>
    </source>
</evidence>
<reference evidence="14 15" key="1">
    <citation type="submission" date="2017-03" db="EMBL/GenBank/DDBJ databases">
        <title>Genome of the blue death feigning beetle - Asbolus verrucosus.</title>
        <authorList>
            <person name="Rider S.D."/>
        </authorList>
    </citation>
    <scope>NUCLEOTIDE SEQUENCE [LARGE SCALE GENOMIC DNA]</scope>
    <source>
        <strain evidence="14">Butters</strain>
        <tissue evidence="14">Head and leg muscle</tissue>
    </source>
</reference>
<comment type="pathway">
    <text evidence="2">Glycan metabolism; N-glycan metabolism.</text>
</comment>
<feature type="domain" description="Glycoside hydrolase family 31 N-terminal" evidence="13">
    <location>
        <begin position="74"/>
        <end position="248"/>
    </location>
</feature>